<dbReference type="EMBL" id="FOTI01000033">
    <property type="protein sequence ID" value="SFL81514.1"/>
    <property type="molecule type" value="Genomic_DNA"/>
</dbReference>
<proteinExistence type="inferred from homology"/>
<evidence type="ECO:0000256" key="3">
    <source>
        <dbReference type="ARBA" id="ARBA00022692"/>
    </source>
</evidence>
<dbReference type="STRING" id="29563.SAMN02983006_02096"/>
<sequence length="260" mass="29332">MERQIINLQLTQLIFAYLFVFILLVIVKKKQIGQEKQIIIASLRMTLQLIIIGFILEYVFNNQNPLFSLAILILMEIFAVHNIYSRTEVELQHDMRKIIAVSMFLGTLLSLAYFIFIVVQLKPWFRADYFIPLAGMLIGNSMTGISLGINHLLTGISDKQQLIENYLMLGVEPEKSIAEITQQAFYNAILPTINSMLGMGIVFLPGMMTGQILAGASPLIAIKYQIAIMLGILGSVTLTVFFLIKYGAKTFFNSEKQLKL</sequence>
<accession>A0A1I4KRU6</accession>
<keyword evidence="5 6" id="KW-0472">Membrane</keyword>
<dbReference type="PANTHER" id="PTHR30028:SF0">
    <property type="entry name" value="PROTEIN ALUMINUM SENSITIVE 3"/>
    <property type="match status" value="1"/>
</dbReference>
<evidence type="ECO:0000256" key="6">
    <source>
        <dbReference type="SAM" id="Phobius"/>
    </source>
</evidence>
<gene>
    <name evidence="7" type="ORF">SAMN02983006_02096</name>
</gene>
<feature type="transmembrane region" description="Helical" evidence="6">
    <location>
        <begin position="224"/>
        <end position="244"/>
    </location>
</feature>
<dbReference type="AlphaFoldDB" id="A0A1I4KRU6"/>
<evidence type="ECO:0000256" key="2">
    <source>
        <dbReference type="ARBA" id="ARBA00005268"/>
    </source>
</evidence>
<keyword evidence="8" id="KW-1185">Reference proteome</keyword>
<evidence type="ECO:0000313" key="7">
    <source>
        <dbReference type="EMBL" id="SFL81514.1"/>
    </source>
</evidence>
<dbReference type="InterPro" id="IPR005226">
    <property type="entry name" value="UPF0014_fam"/>
</dbReference>
<feature type="transmembrane region" description="Helical" evidence="6">
    <location>
        <begin position="129"/>
        <end position="153"/>
    </location>
</feature>
<dbReference type="Proteomes" id="UP000199006">
    <property type="component" value="Unassembled WGS sequence"/>
</dbReference>
<dbReference type="OrthoDB" id="9791807at2"/>
<feature type="transmembrane region" description="Helical" evidence="6">
    <location>
        <begin position="66"/>
        <end position="85"/>
    </location>
</feature>
<comment type="subcellular location">
    <subcellularLocation>
        <location evidence="1">Membrane</location>
        <topology evidence="1">Multi-pass membrane protein</topology>
    </subcellularLocation>
</comment>
<feature type="transmembrane region" description="Helical" evidence="6">
    <location>
        <begin position="6"/>
        <end position="26"/>
    </location>
</feature>
<keyword evidence="3 6" id="KW-0812">Transmembrane</keyword>
<evidence type="ECO:0000256" key="1">
    <source>
        <dbReference type="ARBA" id="ARBA00004141"/>
    </source>
</evidence>
<evidence type="ECO:0000256" key="5">
    <source>
        <dbReference type="ARBA" id="ARBA00023136"/>
    </source>
</evidence>
<feature type="transmembrane region" description="Helical" evidence="6">
    <location>
        <begin position="184"/>
        <end position="204"/>
    </location>
</feature>
<evidence type="ECO:0000256" key="4">
    <source>
        <dbReference type="ARBA" id="ARBA00022989"/>
    </source>
</evidence>
<dbReference type="GO" id="GO:0005886">
    <property type="term" value="C:plasma membrane"/>
    <property type="evidence" value="ECO:0007669"/>
    <property type="project" value="TreeGrafter"/>
</dbReference>
<reference evidence="7 8" key="1">
    <citation type="submission" date="2016-10" db="EMBL/GenBank/DDBJ databases">
        <authorList>
            <person name="de Groot N.N."/>
        </authorList>
    </citation>
    <scope>NUCLEOTIDE SEQUENCE [LARGE SCALE GENOMIC DNA]</scope>
    <source>
        <strain evidence="7 8">ATCC 51327</strain>
    </source>
</reference>
<protein>
    <submittedName>
        <fullName evidence="7">Putative ABC transport system permease protein</fullName>
    </submittedName>
</protein>
<name>A0A1I4KRU6_9FIRM</name>
<organism evidence="7 8">
    <name type="scientific">Halanaerobium salsuginis</name>
    <dbReference type="NCBI Taxonomy" id="29563"/>
    <lineage>
        <taxon>Bacteria</taxon>
        <taxon>Bacillati</taxon>
        <taxon>Bacillota</taxon>
        <taxon>Clostridia</taxon>
        <taxon>Halanaerobiales</taxon>
        <taxon>Halanaerobiaceae</taxon>
        <taxon>Halanaerobium</taxon>
    </lineage>
</organism>
<keyword evidence="4 6" id="KW-1133">Transmembrane helix</keyword>
<dbReference type="RefSeq" id="WP_089862155.1">
    <property type="nucleotide sequence ID" value="NZ_FOTI01000033.1"/>
</dbReference>
<dbReference type="Pfam" id="PF03649">
    <property type="entry name" value="UPF0014"/>
    <property type="match status" value="1"/>
</dbReference>
<evidence type="ECO:0000313" key="8">
    <source>
        <dbReference type="Proteomes" id="UP000199006"/>
    </source>
</evidence>
<feature type="transmembrane region" description="Helical" evidence="6">
    <location>
        <begin position="97"/>
        <end position="117"/>
    </location>
</feature>
<feature type="transmembrane region" description="Helical" evidence="6">
    <location>
        <begin position="38"/>
        <end position="60"/>
    </location>
</feature>
<comment type="similarity">
    <text evidence="2">Belongs to the UPF0014 family.</text>
</comment>
<dbReference type="PANTHER" id="PTHR30028">
    <property type="entry name" value="UPF0014 INNER MEMBRANE PROTEIN YBBM-RELATED"/>
    <property type="match status" value="1"/>
</dbReference>